<evidence type="ECO:0000259" key="8">
    <source>
        <dbReference type="PROSITE" id="PS50020"/>
    </source>
</evidence>
<feature type="coiled-coil region" evidence="6">
    <location>
        <begin position="518"/>
        <end position="553"/>
    </location>
</feature>
<dbReference type="Proteomes" id="UP001445076">
    <property type="component" value="Unassembled WGS sequence"/>
</dbReference>
<keyword evidence="2" id="KW-0507">mRNA processing</keyword>
<dbReference type="Pfam" id="PF25432">
    <property type="entry name" value="FF_PRPF40A"/>
    <property type="match status" value="1"/>
</dbReference>
<dbReference type="SUPFAM" id="SSF51045">
    <property type="entry name" value="WW domain"/>
    <property type="match status" value="2"/>
</dbReference>
<feature type="compositionally biased region" description="Pro residues" evidence="7">
    <location>
        <begin position="24"/>
        <end position="60"/>
    </location>
</feature>
<dbReference type="PANTHER" id="PTHR11864">
    <property type="entry name" value="PRE-MRNA-PROCESSING PROTEIN PRP40"/>
    <property type="match status" value="1"/>
</dbReference>
<keyword evidence="11" id="KW-1185">Reference proteome</keyword>
<dbReference type="InterPro" id="IPR036020">
    <property type="entry name" value="WW_dom_sf"/>
</dbReference>
<dbReference type="PROSITE" id="PS50020">
    <property type="entry name" value="WW_DOMAIN_2"/>
    <property type="match status" value="2"/>
</dbReference>
<organism evidence="10 11">
    <name type="scientific">Cherax quadricarinatus</name>
    <name type="common">Australian red claw crayfish</name>
    <dbReference type="NCBI Taxonomy" id="27406"/>
    <lineage>
        <taxon>Eukaryota</taxon>
        <taxon>Metazoa</taxon>
        <taxon>Ecdysozoa</taxon>
        <taxon>Arthropoda</taxon>
        <taxon>Crustacea</taxon>
        <taxon>Multicrustacea</taxon>
        <taxon>Malacostraca</taxon>
        <taxon>Eumalacostraca</taxon>
        <taxon>Eucarida</taxon>
        <taxon>Decapoda</taxon>
        <taxon>Pleocyemata</taxon>
        <taxon>Astacidea</taxon>
        <taxon>Parastacoidea</taxon>
        <taxon>Parastacidae</taxon>
        <taxon>Cherax</taxon>
    </lineage>
</organism>
<feature type="compositionally biased region" description="Polar residues" evidence="7">
    <location>
        <begin position="82"/>
        <end position="94"/>
    </location>
</feature>
<dbReference type="SMART" id="SM00441">
    <property type="entry name" value="FF"/>
    <property type="match status" value="4"/>
</dbReference>
<evidence type="ECO:0000256" key="2">
    <source>
        <dbReference type="ARBA" id="ARBA00022664"/>
    </source>
</evidence>
<dbReference type="FunFam" id="1.10.10.440:FF:000002">
    <property type="entry name" value="pre-mRNA-processing factor 40 homolog A isoform X1"/>
    <property type="match status" value="1"/>
</dbReference>
<comment type="caution">
    <text evidence="10">The sequence shown here is derived from an EMBL/GenBank/DDBJ whole genome shotgun (WGS) entry which is preliminary data.</text>
</comment>
<feature type="coiled-coil region" evidence="6">
    <location>
        <begin position="390"/>
        <end position="417"/>
    </location>
</feature>
<keyword evidence="6" id="KW-0175">Coiled coil</keyword>
<dbReference type="Gene3D" id="2.20.70.10">
    <property type="match status" value="2"/>
</dbReference>
<dbReference type="FunFam" id="1.10.10.440:FF:000003">
    <property type="entry name" value="Pre-mRNA processing factor 40 homolog A"/>
    <property type="match status" value="1"/>
</dbReference>
<evidence type="ECO:0000313" key="10">
    <source>
        <dbReference type="EMBL" id="KAK8742391.1"/>
    </source>
</evidence>
<dbReference type="Pfam" id="PF00397">
    <property type="entry name" value="WW"/>
    <property type="match status" value="2"/>
</dbReference>
<keyword evidence="5" id="KW-0539">Nucleus</keyword>
<feature type="compositionally biased region" description="Low complexity" evidence="7">
    <location>
        <begin position="12"/>
        <end position="23"/>
    </location>
</feature>
<feature type="region of interest" description="Disordered" evidence="7">
    <location>
        <begin position="745"/>
        <end position="909"/>
    </location>
</feature>
<feature type="compositionally biased region" description="Basic residues" evidence="7">
    <location>
        <begin position="831"/>
        <end position="850"/>
    </location>
</feature>
<protein>
    <submittedName>
        <fullName evidence="10">Uncharacterized protein</fullName>
    </submittedName>
</protein>
<dbReference type="InterPro" id="IPR002713">
    <property type="entry name" value="FF_domain"/>
</dbReference>
<dbReference type="SMART" id="SM00456">
    <property type="entry name" value="WW"/>
    <property type="match status" value="2"/>
</dbReference>
<feature type="domain" description="FF" evidence="9">
    <location>
        <begin position="337"/>
        <end position="391"/>
    </location>
</feature>
<feature type="compositionally biased region" description="Basic residues" evidence="7">
    <location>
        <begin position="805"/>
        <end position="820"/>
    </location>
</feature>
<dbReference type="InterPro" id="IPR036517">
    <property type="entry name" value="FF_domain_sf"/>
</dbReference>
<feature type="compositionally biased region" description="Basic and acidic residues" evidence="7">
    <location>
        <begin position="147"/>
        <end position="156"/>
    </location>
</feature>
<proteinExistence type="predicted"/>
<dbReference type="GO" id="GO:0071004">
    <property type="term" value="C:U2-type prespliceosome"/>
    <property type="evidence" value="ECO:0007669"/>
    <property type="project" value="TreeGrafter"/>
</dbReference>
<dbReference type="InterPro" id="IPR039726">
    <property type="entry name" value="Prp40-like"/>
</dbReference>
<dbReference type="GO" id="GO:0003723">
    <property type="term" value="F:RNA binding"/>
    <property type="evidence" value="ECO:0007669"/>
    <property type="project" value="TreeGrafter"/>
</dbReference>
<feature type="compositionally biased region" description="Basic and acidic residues" evidence="7">
    <location>
        <begin position="864"/>
        <end position="880"/>
    </location>
</feature>
<feature type="compositionally biased region" description="Basic and acidic residues" evidence="7">
    <location>
        <begin position="894"/>
        <end position="909"/>
    </location>
</feature>
<feature type="domain" description="FF" evidence="9">
    <location>
        <begin position="464"/>
        <end position="531"/>
    </location>
</feature>
<dbReference type="GO" id="GO:0005685">
    <property type="term" value="C:U1 snRNP"/>
    <property type="evidence" value="ECO:0007669"/>
    <property type="project" value="TreeGrafter"/>
</dbReference>
<dbReference type="AlphaFoldDB" id="A0AAW0XDC5"/>
<evidence type="ECO:0000256" key="6">
    <source>
        <dbReference type="SAM" id="Coils"/>
    </source>
</evidence>
<feature type="domain" description="WW" evidence="8">
    <location>
        <begin position="194"/>
        <end position="222"/>
    </location>
</feature>
<dbReference type="PANTHER" id="PTHR11864:SF0">
    <property type="entry name" value="PRP40 PRE-MRNA PROCESSING FACTOR 40 HOMOLOG A (YEAST)"/>
    <property type="match status" value="1"/>
</dbReference>
<dbReference type="Gene3D" id="1.10.10.440">
    <property type="entry name" value="FF domain"/>
    <property type="match status" value="5"/>
</dbReference>
<feature type="compositionally biased region" description="Basic residues" evidence="7">
    <location>
        <begin position="781"/>
        <end position="792"/>
    </location>
</feature>
<dbReference type="CDD" id="cd00201">
    <property type="entry name" value="WW"/>
    <property type="match status" value="2"/>
</dbReference>
<dbReference type="InterPro" id="IPR001202">
    <property type="entry name" value="WW_dom"/>
</dbReference>
<feature type="domain" description="FF" evidence="9">
    <location>
        <begin position="551"/>
        <end position="611"/>
    </location>
</feature>
<feature type="compositionally biased region" description="Low complexity" evidence="7">
    <location>
        <begin position="100"/>
        <end position="115"/>
    </location>
</feature>
<dbReference type="PROSITE" id="PS51676">
    <property type="entry name" value="FF"/>
    <property type="match status" value="3"/>
</dbReference>
<evidence type="ECO:0000256" key="3">
    <source>
        <dbReference type="ARBA" id="ARBA00022737"/>
    </source>
</evidence>
<reference evidence="10 11" key="1">
    <citation type="journal article" date="2024" name="BMC Genomics">
        <title>Genome assembly of redclaw crayfish (Cherax quadricarinatus) provides insights into its immune adaptation and hypoxia tolerance.</title>
        <authorList>
            <person name="Liu Z."/>
            <person name="Zheng J."/>
            <person name="Li H."/>
            <person name="Fang K."/>
            <person name="Wang S."/>
            <person name="He J."/>
            <person name="Zhou D."/>
            <person name="Weng S."/>
            <person name="Chi M."/>
            <person name="Gu Z."/>
            <person name="He J."/>
            <person name="Li F."/>
            <person name="Wang M."/>
        </authorList>
    </citation>
    <scope>NUCLEOTIDE SEQUENCE [LARGE SCALE GENOMIC DNA]</scope>
    <source>
        <strain evidence="10">ZL_2023a</strain>
    </source>
</reference>
<dbReference type="EMBL" id="JARKIK010000028">
    <property type="protein sequence ID" value="KAK8742391.1"/>
    <property type="molecule type" value="Genomic_DNA"/>
</dbReference>
<keyword evidence="3" id="KW-0677">Repeat</keyword>
<keyword evidence="4" id="KW-0508">mRNA splicing</keyword>
<dbReference type="SUPFAM" id="SSF81698">
    <property type="entry name" value="FF domain"/>
    <property type="match status" value="5"/>
</dbReference>
<evidence type="ECO:0000256" key="5">
    <source>
        <dbReference type="ARBA" id="ARBA00023242"/>
    </source>
</evidence>
<evidence type="ECO:0000313" key="11">
    <source>
        <dbReference type="Proteomes" id="UP001445076"/>
    </source>
</evidence>
<feature type="domain" description="WW" evidence="8">
    <location>
        <begin position="154"/>
        <end position="181"/>
    </location>
</feature>
<evidence type="ECO:0000256" key="1">
    <source>
        <dbReference type="ARBA" id="ARBA00004123"/>
    </source>
</evidence>
<feature type="region of interest" description="Disordered" evidence="7">
    <location>
        <begin position="1"/>
        <end position="156"/>
    </location>
</feature>
<gene>
    <name evidence="10" type="ORF">OTU49_001842</name>
</gene>
<comment type="subcellular location">
    <subcellularLocation>
        <location evidence="1">Nucleus</location>
    </subcellularLocation>
</comment>
<dbReference type="Pfam" id="PF01846">
    <property type="entry name" value="FF"/>
    <property type="match status" value="2"/>
</dbReference>
<evidence type="ECO:0000256" key="7">
    <source>
        <dbReference type="SAM" id="MobiDB-lite"/>
    </source>
</evidence>
<feature type="compositionally biased region" description="Basic residues" evidence="7">
    <location>
        <begin position="748"/>
        <end position="769"/>
    </location>
</feature>
<feature type="compositionally biased region" description="Low complexity" evidence="7">
    <location>
        <begin position="122"/>
        <end position="146"/>
    </location>
</feature>
<sequence length="909" mass="102740">MSGGGPPGGNVPPGYGTPPAGYRMPPPGPNLPPRLPPPSFMPPSAPPGLPPPAFTIPPPGFMSSFGQASAGEGSGAVISAGPQLNTPPASNSPAAVQVVSPATTPGPTTSAGASPIIAMPGTQSPALPSTTPTTTTTSVKPETSSPTKDKKNVWTEHKAPDGRIYFYNTLTRQSSWEKPDELKTPVELLLSQCPWKEYKSESGKTYYHNVNTKESRWTVPKELEDLKTKIALEENVNKNGTNNSSTINTSINTSINTGINASTIPDKKTTSALDQAMAATLAAIQVPAAGKAPEKKSVPVDKEEITKPTVIGAVKHLFVAEVTKEVAEPKQLVFKDKKEALEAFKEFLRDKGVPSDATWDKAVRMIQNDTRYEAFNKLNEKKQAFNAYKVHRAKEEKEEQRLRAKKAKEDLEQFLLSSERMSSSIKYYRCHEMFQHLELWKIVPESERREVYEDVVFNLAKKEKEENKAMRKRNMKVLSEILDSMTNITFKTTWSEAQQMLIDNPTFAEDTDLLSMDKEDALIVFAEHIKQLEEEEEEERERQKKRIKRQQRKCRDSYIALLDELHEQGKLTSMSLWVELYPMISADIRFTAMLGQPGSTPLDLFKFYVADLKSRFHDEKKIIKEILKEKSFEVQVKTSFKEFATVVCDDPRSATLDAGNVKLTYNALIEKAEAREKERQKEEARKMRRLEAGLRATFKSIGVDSGSTWEDVRPRAQHLSAFTAITIEAERIRIFKEYQQHLEEACGHHHSRNKKKSKKKDRKKSRSRSHSYTSDSDDGHHKRRSRRSRSRSRSYSDDTDDDRRKSRKKKSKKKKGRSRSRSVSSEDSYRSRRSSKKKKHRSRSRSRSRSRGGSYRSSHTRSKGHSEGDSGRKSSEREAGEVSLEEGELSEDELEKKREQLMKELENIN</sequence>
<evidence type="ECO:0000259" key="9">
    <source>
        <dbReference type="PROSITE" id="PS51676"/>
    </source>
</evidence>
<evidence type="ECO:0000256" key="4">
    <source>
        <dbReference type="ARBA" id="ARBA00023187"/>
    </source>
</evidence>
<dbReference type="PROSITE" id="PS01159">
    <property type="entry name" value="WW_DOMAIN_1"/>
    <property type="match status" value="2"/>
</dbReference>
<dbReference type="FunFam" id="1.10.10.440:FF:000013">
    <property type="entry name" value="pre-mRNA-processing protein 40A isoform X1"/>
    <property type="match status" value="1"/>
</dbReference>
<feature type="compositionally biased region" description="Acidic residues" evidence="7">
    <location>
        <begin position="883"/>
        <end position="893"/>
    </location>
</feature>
<name>A0AAW0XDC5_CHEQU</name>
<accession>A0AAW0XDC5</accession>
<dbReference type="GO" id="GO:0045292">
    <property type="term" value="P:mRNA cis splicing, via spliceosome"/>
    <property type="evidence" value="ECO:0007669"/>
    <property type="project" value="InterPro"/>
</dbReference>